<keyword evidence="2" id="KW-0812">Transmembrane</keyword>
<dbReference type="Pfam" id="PF02397">
    <property type="entry name" value="Bac_transf"/>
    <property type="match status" value="1"/>
</dbReference>
<gene>
    <name evidence="4" type="ORF">COT02_02050</name>
</gene>
<dbReference type="PANTHER" id="PTHR30576:SF0">
    <property type="entry name" value="UNDECAPRENYL-PHOSPHATE N-ACETYLGALACTOSAMINYL 1-PHOSPHATE TRANSFERASE-RELATED"/>
    <property type="match status" value="1"/>
</dbReference>
<reference evidence="5" key="1">
    <citation type="submission" date="2017-09" db="EMBL/GenBank/DDBJ databases">
        <title>Depth-based differentiation of microbial function through sediment-hosted aquifers and enrichment of novel symbionts in the deep terrestrial subsurface.</title>
        <authorList>
            <person name="Probst A.J."/>
            <person name="Ladd B."/>
            <person name="Jarett J.K."/>
            <person name="Geller-Mcgrath D.E."/>
            <person name="Sieber C.M.K."/>
            <person name="Emerson J.B."/>
            <person name="Anantharaman K."/>
            <person name="Thomas B.C."/>
            <person name="Malmstrom R."/>
            <person name="Stieglmeier M."/>
            <person name="Klingl A."/>
            <person name="Woyke T."/>
            <person name="Ryan C.M."/>
            <person name="Banfield J.F."/>
        </authorList>
    </citation>
    <scope>NUCLEOTIDE SEQUENCE [LARGE SCALE GENOMIC DNA]</scope>
</reference>
<dbReference type="Proteomes" id="UP000230184">
    <property type="component" value="Unassembled WGS sequence"/>
</dbReference>
<protein>
    <submittedName>
        <fullName evidence="4">Exopolysaccharide biosynthesis protein</fullName>
    </submittedName>
</protein>
<dbReference type="AlphaFoldDB" id="A0A2M6YUU1"/>
<sequence>MKYQYFPKRVIDIVGAIFLLILFLPLSLLISILIKIDSVGPVFADVPERIGEKGKKFKMYKFRSMINNAHFLLRTDPRFKKLFDEYKRSSYKLLNDPRVTKIGKFIRCHSIDEIPQLFNVLKGEMSIVGPRAYYPDELENQLSKYPHTKKLVTQVLSVKPGVTGLWQVTGRSEINFDKRITIDADYVKNMSLWNDLKIMLLTPIIMISGRGAV</sequence>
<comment type="similarity">
    <text evidence="1">Belongs to the bacterial sugar transferase family.</text>
</comment>
<comment type="caution">
    <text evidence="4">The sequence shown here is derived from an EMBL/GenBank/DDBJ whole genome shotgun (WGS) entry which is preliminary data.</text>
</comment>
<dbReference type="PANTHER" id="PTHR30576">
    <property type="entry name" value="COLANIC BIOSYNTHESIS UDP-GLUCOSE LIPID CARRIER TRANSFERASE"/>
    <property type="match status" value="1"/>
</dbReference>
<evidence type="ECO:0000256" key="2">
    <source>
        <dbReference type="SAM" id="Phobius"/>
    </source>
</evidence>
<dbReference type="EMBL" id="PEWY01000057">
    <property type="protein sequence ID" value="PIU37235.1"/>
    <property type="molecule type" value="Genomic_DNA"/>
</dbReference>
<accession>A0A2M6YUU1</accession>
<organism evidence="4 5">
    <name type="scientific">Candidatus Roizmanbacteria bacterium CG07_land_8_20_14_0_80_34_15</name>
    <dbReference type="NCBI Taxonomy" id="1974849"/>
    <lineage>
        <taxon>Bacteria</taxon>
        <taxon>Candidatus Roizmaniibacteriota</taxon>
    </lineage>
</organism>
<name>A0A2M6YUU1_9BACT</name>
<dbReference type="GO" id="GO:0016780">
    <property type="term" value="F:phosphotransferase activity, for other substituted phosphate groups"/>
    <property type="evidence" value="ECO:0007669"/>
    <property type="project" value="TreeGrafter"/>
</dbReference>
<evidence type="ECO:0000259" key="3">
    <source>
        <dbReference type="Pfam" id="PF02397"/>
    </source>
</evidence>
<evidence type="ECO:0000313" key="5">
    <source>
        <dbReference type="Proteomes" id="UP000230184"/>
    </source>
</evidence>
<evidence type="ECO:0000313" key="4">
    <source>
        <dbReference type="EMBL" id="PIU37235.1"/>
    </source>
</evidence>
<keyword evidence="2" id="KW-0472">Membrane</keyword>
<proteinExistence type="inferred from homology"/>
<keyword evidence="2" id="KW-1133">Transmembrane helix</keyword>
<feature type="domain" description="Bacterial sugar transferase" evidence="3">
    <location>
        <begin position="8"/>
        <end position="207"/>
    </location>
</feature>
<evidence type="ECO:0000256" key="1">
    <source>
        <dbReference type="ARBA" id="ARBA00006464"/>
    </source>
</evidence>
<feature type="transmembrane region" description="Helical" evidence="2">
    <location>
        <begin position="12"/>
        <end position="34"/>
    </location>
</feature>
<dbReference type="InterPro" id="IPR003362">
    <property type="entry name" value="Bact_transf"/>
</dbReference>